<feature type="transmembrane region" description="Helical" evidence="2">
    <location>
        <begin position="39"/>
        <end position="57"/>
    </location>
</feature>
<comment type="caution">
    <text evidence="3">The sequence shown here is derived from an EMBL/GenBank/DDBJ whole genome shotgun (WGS) entry which is preliminary data.</text>
</comment>
<accession>A0A4U8QA93</accession>
<dbReference type="RefSeq" id="WP_138002169.1">
    <property type="nucleotide sequence ID" value="NZ_QGQD01000036.1"/>
</dbReference>
<keyword evidence="2" id="KW-0812">Transmembrane</keyword>
<evidence type="ECO:0000313" key="3">
    <source>
        <dbReference type="EMBL" id="TLD01529.1"/>
    </source>
</evidence>
<feature type="compositionally biased region" description="Acidic residues" evidence="1">
    <location>
        <begin position="186"/>
        <end position="206"/>
    </location>
</feature>
<evidence type="ECO:0000256" key="2">
    <source>
        <dbReference type="SAM" id="Phobius"/>
    </source>
</evidence>
<reference evidence="3 4" key="1">
    <citation type="journal article" date="2019" name="Anaerobe">
        <title>Detection of Robinsoniella peoriensis in multiple bone samples of a trauma patient.</title>
        <authorList>
            <person name="Schrottner P."/>
            <person name="Hartwich K."/>
            <person name="Bunk B."/>
            <person name="Schober I."/>
            <person name="Helbig S."/>
            <person name="Rudolph W.W."/>
            <person name="Gunzer F."/>
        </authorList>
    </citation>
    <scope>NUCLEOTIDE SEQUENCE [LARGE SCALE GENOMIC DNA]</scope>
    <source>
        <strain evidence="3 4">DSM 106044</strain>
    </source>
</reference>
<feature type="region of interest" description="Disordered" evidence="1">
    <location>
        <begin position="135"/>
        <end position="212"/>
    </location>
</feature>
<feature type="transmembrane region" description="Helical" evidence="2">
    <location>
        <begin position="12"/>
        <end position="33"/>
    </location>
</feature>
<evidence type="ECO:0000256" key="1">
    <source>
        <dbReference type="SAM" id="MobiDB-lite"/>
    </source>
</evidence>
<feature type="transmembrane region" description="Helical" evidence="2">
    <location>
        <begin position="103"/>
        <end position="120"/>
    </location>
</feature>
<dbReference type="EMBL" id="QGQD01000036">
    <property type="protein sequence ID" value="TLD01529.1"/>
    <property type="molecule type" value="Genomic_DNA"/>
</dbReference>
<dbReference type="AlphaFoldDB" id="A0A4U8QA93"/>
<keyword evidence="4" id="KW-1185">Reference proteome</keyword>
<feature type="compositionally biased region" description="Acidic residues" evidence="1">
    <location>
        <begin position="147"/>
        <end position="170"/>
    </location>
</feature>
<keyword evidence="2" id="KW-1133">Transmembrane helix</keyword>
<dbReference type="Proteomes" id="UP000306509">
    <property type="component" value="Unassembled WGS sequence"/>
</dbReference>
<protein>
    <submittedName>
        <fullName evidence="3">Uncharacterized protein</fullName>
    </submittedName>
</protein>
<name>A0A4U8QA93_9FIRM</name>
<evidence type="ECO:0000313" key="4">
    <source>
        <dbReference type="Proteomes" id="UP000306509"/>
    </source>
</evidence>
<keyword evidence="2" id="KW-0472">Membrane</keyword>
<organism evidence="3 4">
    <name type="scientific">Robinsoniella peoriensis</name>
    <dbReference type="NCBI Taxonomy" id="180332"/>
    <lineage>
        <taxon>Bacteria</taxon>
        <taxon>Bacillati</taxon>
        <taxon>Bacillota</taxon>
        <taxon>Clostridia</taxon>
        <taxon>Lachnospirales</taxon>
        <taxon>Lachnospiraceae</taxon>
        <taxon>Robinsoniella</taxon>
    </lineage>
</organism>
<sequence length="212" mass="23612">MQKEERRKIRKKITIASIVLLLAMVAFLLYVGFSKQVSQIVFYGAIAIFLVIYWVLLDVVEPRLLHELDGISEDRKRAYYKYAGTDLVGYAGIAFFIFNIGNAGSVGLVGAVIYVLSISLKKKFRDEFTGVNLQNEVEAQENTEAPETPEEIEDLSEQTEEVPEAMEDPDGSTKETPEAVEYPDGSSEEAPEAVEDPDGQIEDVPAEDLVQK</sequence>
<gene>
    <name evidence="3" type="ORF">DSM106044_01508</name>
</gene>
<feature type="compositionally biased region" description="Polar residues" evidence="1">
    <location>
        <begin position="135"/>
        <end position="145"/>
    </location>
</feature>
<proteinExistence type="predicted"/>
<dbReference type="STRING" id="180332.GCA_000797495_04778"/>